<name>A0ABW8UYF4_9RHOB</name>
<comment type="caution">
    <text evidence="2">The sequence shown here is derived from an EMBL/GenBank/DDBJ whole genome shotgun (WGS) entry which is preliminary data.</text>
</comment>
<reference evidence="2 3" key="1">
    <citation type="submission" date="2024-08" db="EMBL/GenBank/DDBJ databases">
        <title>Tateyamaria sp. nov., isolated from marine algae.</title>
        <authorList>
            <person name="Choi B.J."/>
            <person name="Kim J.M."/>
            <person name="Lee J.K."/>
            <person name="Choi D.G."/>
            <person name="Bayburt H."/>
            <person name="Baek J.H."/>
            <person name="Han D.M."/>
            <person name="Jeon C.O."/>
        </authorList>
    </citation>
    <scope>NUCLEOTIDE SEQUENCE [LARGE SCALE GENOMIC DNA]</scope>
    <source>
        <strain evidence="2 3">KMU-156</strain>
    </source>
</reference>
<dbReference type="RefSeq" id="WP_407592786.1">
    <property type="nucleotide sequence ID" value="NZ_JBHDIY010000002.1"/>
</dbReference>
<organism evidence="2 3">
    <name type="scientific">Tateyamaria armeniaca</name>
    <dbReference type="NCBI Taxonomy" id="2518930"/>
    <lineage>
        <taxon>Bacteria</taxon>
        <taxon>Pseudomonadati</taxon>
        <taxon>Pseudomonadota</taxon>
        <taxon>Alphaproteobacteria</taxon>
        <taxon>Rhodobacterales</taxon>
        <taxon>Roseobacteraceae</taxon>
        <taxon>Tateyamaria</taxon>
    </lineage>
</organism>
<proteinExistence type="predicted"/>
<evidence type="ECO:0000313" key="2">
    <source>
        <dbReference type="EMBL" id="MFL4470951.1"/>
    </source>
</evidence>
<feature type="chain" id="PRO_5047110546" evidence="1">
    <location>
        <begin position="25"/>
        <end position="134"/>
    </location>
</feature>
<feature type="signal peptide" evidence="1">
    <location>
        <begin position="1"/>
        <end position="24"/>
    </location>
</feature>
<gene>
    <name evidence="2" type="ORF">ACERZ8_14075</name>
</gene>
<sequence length="134" mass="14552">MKLGRLRIIGFVVLLLFAVQAAQARFASPTTCTGQMAFANDDGTSEAYALDLRLSSDGYLITSTNIQTGEVTRDAGDCTRYISGTCRHRIVVDGAPTGDYYSFALQPVTDVSFSYTETWKDGSVGRTVLTCRTD</sequence>
<dbReference type="EMBL" id="JBHDIY010000002">
    <property type="protein sequence ID" value="MFL4470951.1"/>
    <property type="molecule type" value="Genomic_DNA"/>
</dbReference>
<keyword evidence="1" id="KW-0732">Signal</keyword>
<evidence type="ECO:0000313" key="3">
    <source>
        <dbReference type="Proteomes" id="UP001627408"/>
    </source>
</evidence>
<accession>A0ABW8UYF4</accession>
<protein>
    <submittedName>
        <fullName evidence="2">Uncharacterized protein</fullName>
    </submittedName>
</protein>
<keyword evidence="3" id="KW-1185">Reference proteome</keyword>
<evidence type="ECO:0000256" key="1">
    <source>
        <dbReference type="SAM" id="SignalP"/>
    </source>
</evidence>
<dbReference type="Proteomes" id="UP001627408">
    <property type="component" value="Unassembled WGS sequence"/>
</dbReference>